<dbReference type="SMART" id="SM00490">
    <property type="entry name" value="HELICc"/>
    <property type="match status" value="1"/>
</dbReference>
<dbReference type="InterPro" id="IPR001650">
    <property type="entry name" value="Helicase_C-like"/>
</dbReference>
<dbReference type="GO" id="GO:0016787">
    <property type="term" value="F:hydrolase activity"/>
    <property type="evidence" value="ECO:0007669"/>
    <property type="project" value="UniProtKB-KW"/>
</dbReference>
<feature type="domain" description="Helicase ATP-binding" evidence="12">
    <location>
        <begin position="165"/>
        <end position="339"/>
    </location>
</feature>
<feature type="region of interest" description="Disordered" evidence="11">
    <location>
        <begin position="1"/>
        <end position="53"/>
    </location>
</feature>
<dbReference type="GO" id="GO:0003676">
    <property type="term" value="F:nucleic acid binding"/>
    <property type="evidence" value="ECO:0007669"/>
    <property type="project" value="InterPro"/>
</dbReference>
<dbReference type="Gene3D" id="1.10.10.10">
    <property type="entry name" value="Winged helix-like DNA-binding domain superfamily/Winged helix DNA-binding domain"/>
    <property type="match status" value="1"/>
</dbReference>
<keyword evidence="2" id="KW-0547">Nucleotide-binding</keyword>
<dbReference type="EC" id="5.6.2.4" evidence="9"/>
<dbReference type="SUPFAM" id="SSF52540">
    <property type="entry name" value="P-loop containing nucleoside triphosphate hydrolases"/>
    <property type="match status" value="1"/>
</dbReference>
<dbReference type="InterPro" id="IPR057842">
    <property type="entry name" value="WH_MER3"/>
</dbReference>
<organism evidence="14 15">
    <name type="scientific">Maudiozyma humilis</name>
    <name type="common">Sour dough yeast</name>
    <name type="synonym">Kazachstania humilis</name>
    <dbReference type="NCBI Taxonomy" id="51915"/>
    <lineage>
        <taxon>Eukaryota</taxon>
        <taxon>Fungi</taxon>
        <taxon>Dikarya</taxon>
        <taxon>Ascomycota</taxon>
        <taxon>Saccharomycotina</taxon>
        <taxon>Saccharomycetes</taxon>
        <taxon>Saccharomycetales</taxon>
        <taxon>Saccharomycetaceae</taxon>
        <taxon>Maudiozyma</taxon>
    </lineage>
</organism>
<name>A0AAV5RSZ5_MAUHU</name>
<keyword evidence="5" id="KW-0067">ATP-binding</keyword>
<evidence type="ECO:0000256" key="11">
    <source>
        <dbReference type="SAM" id="MobiDB-lite"/>
    </source>
</evidence>
<dbReference type="Pfam" id="PF00270">
    <property type="entry name" value="DEAD"/>
    <property type="match status" value="1"/>
</dbReference>
<comment type="caution">
    <text evidence="14">The sequence shown here is derived from an EMBL/GenBank/DDBJ whole genome shotgun (WGS) entry which is preliminary data.</text>
</comment>
<feature type="domain" description="Helicase C-terminal" evidence="13">
    <location>
        <begin position="378"/>
        <end position="556"/>
    </location>
</feature>
<evidence type="ECO:0000256" key="6">
    <source>
        <dbReference type="ARBA" id="ARBA00023235"/>
    </source>
</evidence>
<evidence type="ECO:0000256" key="5">
    <source>
        <dbReference type="ARBA" id="ARBA00022840"/>
    </source>
</evidence>
<comment type="similarity">
    <text evidence="1">Belongs to the helicase family. SKI2 subfamily.</text>
</comment>
<evidence type="ECO:0000256" key="8">
    <source>
        <dbReference type="ARBA" id="ARBA00034617"/>
    </source>
</evidence>
<keyword evidence="7" id="KW-0469">Meiosis</keyword>
<evidence type="ECO:0000256" key="4">
    <source>
        <dbReference type="ARBA" id="ARBA00022806"/>
    </source>
</evidence>
<reference evidence="14 15" key="1">
    <citation type="journal article" date="2023" name="Elife">
        <title>Identification of key yeast species and microbe-microbe interactions impacting larval growth of Drosophila in the wild.</title>
        <authorList>
            <person name="Mure A."/>
            <person name="Sugiura Y."/>
            <person name="Maeda R."/>
            <person name="Honda K."/>
            <person name="Sakurai N."/>
            <person name="Takahashi Y."/>
            <person name="Watada M."/>
            <person name="Katoh T."/>
            <person name="Gotoh A."/>
            <person name="Gotoh Y."/>
            <person name="Taniguchi I."/>
            <person name="Nakamura K."/>
            <person name="Hayashi T."/>
            <person name="Katayama T."/>
            <person name="Uemura T."/>
            <person name="Hattori Y."/>
        </authorList>
    </citation>
    <scope>NUCLEOTIDE SEQUENCE [LARGE SCALE GENOMIC DNA]</scope>
    <source>
        <strain evidence="14 15">KH-74</strain>
    </source>
</reference>
<dbReference type="PROSITE" id="PS51192">
    <property type="entry name" value="HELICASE_ATP_BIND_1"/>
    <property type="match status" value="1"/>
</dbReference>
<sequence>MAAMGTKFDKLGGSRKHTRQGALRSKNVNSRGRSKYSNSGQRSNRPSNESSFQMSLRHNSLLDDDGDDAFEQSFSANYETEMSTDFRVDNDDIQARSNCNYHDQDDNVARGQHHRKLKVKRLFVEECEEERIPTNQLIPVSLVSGGFPLVFNFKYFNRMQSEAFETVFQSDRNCVVSAPTGSGKTALFELAIIRYLNGSANELQNKKALYIAPTKSLCFEIKTQWTKKFPSLTIALLTSDSSSHEIDTVKRANIIVATPEKWDLLTRKWTDYNKLFELVQLVLTDEIHTIGEARGATLEAVLTRMSTMGKNVRFVGISATIPNIQDISRWLKQSDTQEEAVALKFDDSYRQVQLEKHVLGYNFNSKNDFQRDAQYNQKIVDLIVKYNKGRPVLIFCPTRASTMSTAKCISETYRCPNRVRCETSNVMDGSLRTVMNAGVAFHHAGLMNSDRSYVETSFLNGDITILCATSTLAVGVNLPAYLVIIKGTKIWSVSQQEEYSNLDIQQMIGRAGRPQFEKNGCAIIMTEPAMVHKYENLISGSGILESQLHLNLREHICAEISLGVINSVDTAVSWIKSTFFYIRYCQNKPYYKEILKFSQFDINESLSRFCQFIFNLLIEKELISNTGSSITCTAFGHAMVKHYVSFKTTTTILKAKTSAKVQDILEILSNAEEFNDCRVRQNEKKLYREINLSPLTRYPFLTSNKQSLIIDQINRKVSLIIQYELGGLEFPNYEGARKLHHILVQDKTRIFKHSFRILRCMIDCFIHKKDGISLESSLFLLRSLNGLCWEDSPLTMRQIKNIGLVSVRKLVNNNISNILDLRKVSDQKLEYYLGLKFGSGSKIKKDIDQLPDFSIRLKLEKQVKSEGLVRLTFKIEISNNSKTSTWYGARLSLDITTKLSSGLLVDFRRIFASQLLVPKSFRLQIPITSSADNVEFSINCQEIAGLGKYMTSSLKDLDIPKYQFPNLHKQLNEVTKPPKSVLDGYLSSSSDDSLCDYLANKVKPICTNNTGNEVTNEAKSDYFEGRRQLSNGNYECHHSCNQKGQCRHFCCHDGIPKNMIKRRKTLTKSIIPDSNGPSINEYSYTERQHIQSSATRNTLQHDPFALDSSTPSDIAEFEEELSDVVTERTDHKYNEMALDDSLQHERPFASSTLPQRYHQTAVVTTVECTPSDKTSSSSGNSVDLCFLGSDVELL</sequence>
<protein>
    <recommendedName>
        <fullName evidence="9">DNA 3'-5' helicase</fullName>
        <ecNumber evidence="9">5.6.2.4</ecNumber>
    </recommendedName>
</protein>
<dbReference type="PROSITE" id="PS51194">
    <property type="entry name" value="HELICASE_CTER"/>
    <property type="match status" value="1"/>
</dbReference>
<evidence type="ECO:0000256" key="7">
    <source>
        <dbReference type="ARBA" id="ARBA00023254"/>
    </source>
</evidence>
<evidence type="ECO:0000313" key="14">
    <source>
        <dbReference type="EMBL" id="GMM54252.1"/>
    </source>
</evidence>
<dbReference type="Pfam" id="PF02889">
    <property type="entry name" value="Sec63"/>
    <property type="match status" value="1"/>
</dbReference>
<keyword evidence="15" id="KW-1185">Reference proteome</keyword>
<evidence type="ECO:0000313" key="15">
    <source>
        <dbReference type="Proteomes" id="UP001377567"/>
    </source>
</evidence>
<comment type="catalytic activity">
    <reaction evidence="10">
        <text>ATP + H2O = ADP + phosphate + H(+)</text>
        <dbReference type="Rhea" id="RHEA:13065"/>
        <dbReference type="ChEBI" id="CHEBI:15377"/>
        <dbReference type="ChEBI" id="CHEBI:15378"/>
        <dbReference type="ChEBI" id="CHEBI:30616"/>
        <dbReference type="ChEBI" id="CHEBI:43474"/>
        <dbReference type="ChEBI" id="CHEBI:456216"/>
        <dbReference type="EC" id="5.6.2.4"/>
    </reaction>
</comment>
<evidence type="ECO:0000259" key="13">
    <source>
        <dbReference type="PROSITE" id="PS51194"/>
    </source>
</evidence>
<dbReference type="Gene3D" id="3.40.50.300">
    <property type="entry name" value="P-loop containing nucleotide triphosphate hydrolases"/>
    <property type="match status" value="2"/>
</dbReference>
<comment type="catalytic activity">
    <reaction evidence="8">
        <text>Couples ATP hydrolysis with the unwinding of duplex DNA by translocating in the 3'-5' direction.</text>
        <dbReference type="EC" id="5.6.2.4"/>
    </reaction>
</comment>
<evidence type="ECO:0000256" key="2">
    <source>
        <dbReference type="ARBA" id="ARBA00022741"/>
    </source>
</evidence>
<gene>
    <name evidence="14" type="ORF">DAKH74_008680</name>
</gene>
<dbReference type="GO" id="GO:0051321">
    <property type="term" value="P:meiotic cell cycle"/>
    <property type="evidence" value="ECO:0007669"/>
    <property type="project" value="UniProtKB-KW"/>
</dbReference>
<dbReference type="GO" id="GO:0005524">
    <property type="term" value="F:ATP binding"/>
    <property type="evidence" value="ECO:0007669"/>
    <property type="project" value="UniProtKB-KW"/>
</dbReference>
<dbReference type="SMART" id="SM00487">
    <property type="entry name" value="DEXDc"/>
    <property type="match status" value="1"/>
</dbReference>
<dbReference type="Pfam" id="PF23445">
    <property type="entry name" value="WHD_SNRNP200"/>
    <property type="match status" value="1"/>
</dbReference>
<evidence type="ECO:0000259" key="12">
    <source>
        <dbReference type="PROSITE" id="PS51192"/>
    </source>
</evidence>
<dbReference type="FunFam" id="1.10.3380.10:FF:000012">
    <property type="entry name" value="DEAD/DEAH box DNA helicase"/>
    <property type="match status" value="1"/>
</dbReference>
<dbReference type="InterPro" id="IPR036390">
    <property type="entry name" value="WH_DNA-bd_sf"/>
</dbReference>
<dbReference type="CDD" id="cd18795">
    <property type="entry name" value="SF2_C_Ski2"/>
    <property type="match status" value="1"/>
</dbReference>
<dbReference type="Proteomes" id="UP001377567">
    <property type="component" value="Unassembled WGS sequence"/>
</dbReference>
<dbReference type="InterPro" id="IPR011545">
    <property type="entry name" value="DEAD/DEAH_box_helicase_dom"/>
</dbReference>
<dbReference type="Gene3D" id="1.10.3380.10">
    <property type="entry name" value="Sec63 N-terminal domain-like domain"/>
    <property type="match status" value="1"/>
</dbReference>
<dbReference type="GO" id="GO:0043138">
    <property type="term" value="F:3'-5' DNA helicase activity"/>
    <property type="evidence" value="ECO:0007669"/>
    <property type="project" value="UniProtKB-EC"/>
</dbReference>
<dbReference type="PANTHER" id="PTHR47835">
    <property type="entry name" value="HFM1, ATP DEPENDENT DNA HELICASE HOMOLOG"/>
    <property type="match status" value="1"/>
</dbReference>
<proteinExistence type="inferred from homology"/>
<keyword evidence="4 14" id="KW-0347">Helicase</keyword>
<dbReference type="EMBL" id="BTGD01000001">
    <property type="protein sequence ID" value="GMM54252.1"/>
    <property type="molecule type" value="Genomic_DNA"/>
</dbReference>
<dbReference type="SUPFAM" id="SSF46785">
    <property type="entry name" value="Winged helix' DNA-binding domain"/>
    <property type="match status" value="1"/>
</dbReference>
<dbReference type="SUPFAM" id="SSF158702">
    <property type="entry name" value="Sec63 N-terminal domain-like"/>
    <property type="match status" value="1"/>
</dbReference>
<dbReference type="InterPro" id="IPR027417">
    <property type="entry name" value="P-loop_NTPase"/>
</dbReference>
<accession>A0AAV5RSZ5</accession>
<keyword evidence="6" id="KW-0413">Isomerase</keyword>
<dbReference type="InterPro" id="IPR004179">
    <property type="entry name" value="Sec63-dom"/>
</dbReference>
<dbReference type="PANTHER" id="PTHR47835:SF3">
    <property type="entry name" value="HELICASE FOR MEIOSIS 1"/>
    <property type="match status" value="1"/>
</dbReference>
<feature type="compositionally biased region" description="Polar residues" evidence="11">
    <location>
        <begin position="26"/>
        <end position="53"/>
    </location>
</feature>
<dbReference type="SMART" id="SM00973">
    <property type="entry name" value="Sec63"/>
    <property type="match status" value="1"/>
</dbReference>
<evidence type="ECO:0000256" key="3">
    <source>
        <dbReference type="ARBA" id="ARBA00022801"/>
    </source>
</evidence>
<dbReference type="AlphaFoldDB" id="A0AAV5RSZ5"/>
<dbReference type="InterPro" id="IPR036388">
    <property type="entry name" value="WH-like_DNA-bd_sf"/>
</dbReference>
<keyword evidence="3" id="KW-0378">Hydrolase</keyword>
<dbReference type="InterPro" id="IPR014001">
    <property type="entry name" value="Helicase_ATP-bd"/>
</dbReference>
<evidence type="ECO:0000256" key="9">
    <source>
        <dbReference type="ARBA" id="ARBA00034808"/>
    </source>
</evidence>
<dbReference type="InterPro" id="IPR052247">
    <property type="entry name" value="Meiotic_Crossover_Helicase"/>
</dbReference>
<dbReference type="Pfam" id="PF00271">
    <property type="entry name" value="Helicase_C"/>
    <property type="match status" value="1"/>
</dbReference>
<evidence type="ECO:0000256" key="1">
    <source>
        <dbReference type="ARBA" id="ARBA00010140"/>
    </source>
</evidence>
<evidence type="ECO:0000256" key="10">
    <source>
        <dbReference type="ARBA" id="ARBA00048988"/>
    </source>
</evidence>